<evidence type="ECO:0000256" key="2">
    <source>
        <dbReference type="ARBA" id="ARBA00022793"/>
    </source>
</evidence>
<dbReference type="EMBL" id="DVFW01000003">
    <property type="protein sequence ID" value="HIQ79736.1"/>
    <property type="molecule type" value="Genomic_DNA"/>
</dbReference>
<reference evidence="11" key="2">
    <citation type="journal article" date="2021" name="PeerJ">
        <title>Extensive microbial diversity within the chicken gut microbiome revealed by metagenomics and culture.</title>
        <authorList>
            <person name="Gilroy R."/>
            <person name="Ravi A."/>
            <person name="Getino M."/>
            <person name="Pursley I."/>
            <person name="Horton D.L."/>
            <person name="Alikhan N.F."/>
            <person name="Baker D."/>
            <person name="Gharbi K."/>
            <person name="Hall N."/>
            <person name="Watson M."/>
            <person name="Adriaenssens E.M."/>
            <person name="Foster-Nyarko E."/>
            <person name="Jarju S."/>
            <person name="Secka A."/>
            <person name="Antonio M."/>
            <person name="Oren A."/>
            <person name="Chaudhuri R.R."/>
            <person name="La Ragione R."/>
            <person name="Hildebrand F."/>
            <person name="Pallen M.J."/>
        </authorList>
    </citation>
    <scope>NUCLEOTIDE SEQUENCE</scope>
    <source>
        <strain evidence="11">ChiSjej1B19-3389</strain>
    </source>
</reference>
<evidence type="ECO:0000256" key="4">
    <source>
        <dbReference type="ARBA" id="ARBA00023239"/>
    </source>
</evidence>
<dbReference type="FunFam" id="3.20.20.10:FF:000003">
    <property type="entry name" value="Diaminopimelate decarboxylase"/>
    <property type="match status" value="1"/>
</dbReference>
<dbReference type="InterPro" id="IPR000183">
    <property type="entry name" value="Orn/DAP/Arg_de-COase"/>
</dbReference>
<comment type="caution">
    <text evidence="11">The sequence shown here is derived from an EMBL/GenBank/DDBJ whole genome shotgun (WGS) entry which is preliminary data.</text>
</comment>
<dbReference type="Gene3D" id="3.20.20.10">
    <property type="entry name" value="Alanine racemase"/>
    <property type="match status" value="1"/>
</dbReference>
<keyword evidence="8" id="KW-0457">Lysine biosynthesis</keyword>
<dbReference type="SUPFAM" id="SSF50621">
    <property type="entry name" value="Alanine racemase C-terminal domain-like"/>
    <property type="match status" value="1"/>
</dbReference>
<dbReference type="GO" id="GO:0008836">
    <property type="term" value="F:diaminopimelate decarboxylase activity"/>
    <property type="evidence" value="ECO:0007669"/>
    <property type="project" value="UniProtKB-UniRule"/>
</dbReference>
<evidence type="ECO:0000256" key="3">
    <source>
        <dbReference type="ARBA" id="ARBA00022898"/>
    </source>
</evidence>
<dbReference type="PRINTS" id="PR01179">
    <property type="entry name" value="ODADCRBXLASE"/>
</dbReference>
<feature type="active site" description="Proton donor" evidence="6">
    <location>
        <position position="362"/>
    </location>
</feature>
<dbReference type="InterPro" id="IPR022643">
    <property type="entry name" value="De-COase2_C"/>
</dbReference>
<gene>
    <name evidence="11" type="primary">lysA</name>
    <name evidence="11" type="ORF">IAD32_00435</name>
</gene>
<evidence type="ECO:0000256" key="5">
    <source>
        <dbReference type="NCBIfam" id="TIGR01048"/>
    </source>
</evidence>
<sequence length="395" mass="43150">MFVNDCLQINEKGHLTIGGCDTVELARQYGTPLYVMDEAVIRKTCKAYVQSFESYYDGQGLPLYASKALSCKELCRIIASENMGLDVVSGGELYTAQQAGFPMEKIHFHGNNKTLQELQMALDLGVGRIVVDNLTELQQLNMLAQKKNIVAKISMRIKPGVDAHTHDFIRTGQIDSKFGFALETGEAMGAVKEALSCKNLELLELHCHIGSQIFDIDPFVTAAQIMMELIYQIKLQTGHTIRELNLGGGFGIHYTKQDAPTEYDNYMRHVSTAVKRKAAEYGLDVPFVYIEPGRSIVGEAGITLYTVGSVKKIPGIRTYVSVDGGMCDNIRFALYGSAYTVVTANKADKAADCVVTVAGKCCESGDLVQKDTKIASAEPGDLLAVLSTGAYNYSM</sequence>
<comment type="similarity">
    <text evidence="7">Belongs to the Orn/Lys/Arg decarboxylase class-II family.</text>
</comment>
<dbReference type="PANTHER" id="PTHR43727">
    <property type="entry name" value="DIAMINOPIMELATE DECARBOXYLASE"/>
    <property type="match status" value="1"/>
</dbReference>
<name>A0A9D0ZGE5_9FIRM</name>
<dbReference type="InterPro" id="IPR029066">
    <property type="entry name" value="PLP-binding_barrel"/>
</dbReference>
<feature type="modified residue" description="N6-(pyridoxal phosphate)lysine" evidence="6">
    <location>
        <position position="67"/>
    </location>
</feature>
<reference evidence="11" key="1">
    <citation type="submission" date="2020-10" db="EMBL/GenBank/DDBJ databases">
        <authorList>
            <person name="Gilroy R."/>
        </authorList>
    </citation>
    <scope>NUCLEOTIDE SEQUENCE</scope>
    <source>
        <strain evidence="11">ChiSjej1B19-3389</strain>
    </source>
</reference>
<evidence type="ECO:0000259" key="9">
    <source>
        <dbReference type="Pfam" id="PF00278"/>
    </source>
</evidence>
<dbReference type="NCBIfam" id="TIGR01048">
    <property type="entry name" value="lysA"/>
    <property type="match status" value="1"/>
</dbReference>
<dbReference type="EC" id="4.1.1.20" evidence="5 8"/>
<dbReference type="CDD" id="cd06828">
    <property type="entry name" value="PLPDE_III_DapDC"/>
    <property type="match status" value="1"/>
</dbReference>
<organism evidence="11 12">
    <name type="scientific">Candidatus Scatavimonas merdigallinarum</name>
    <dbReference type="NCBI Taxonomy" id="2840914"/>
    <lineage>
        <taxon>Bacteria</taxon>
        <taxon>Bacillati</taxon>
        <taxon>Bacillota</taxon>
        <taxon>Clostridia</taxon>
        <taxon>Eubacteriales</taxon>
        <taxon>Oscillospiraceae</taxon>
        <taxon>Oscillospiraceae incertae sedis</taxon>
        <taxon>Candidatus Scatavimonas</taxon>
    </lineage>
</organism>
<feature type="domain" description="Orn/DAP/Arg decarboxylase 2 C-terminal" evidence="9">
    <location>
        <begin position="34"/>
        <end position="389"/>
    </location>
</feature>
<evidence type="ECO:0000256" key="8">
    <source>
        <dbReference type="RuleBase" id="RU003738"/>
    </source>
</evidence>
<dbReference type="InterPro" id="IPR022644">
    <property type="entry name" value="De-COase2_N"/>
</dbReference>
<comment type="pathway">
    <text evidence="8">Amino-acid biosynthesis; L-lysine biosynthesis via DAP pathway; L-lysine from DL-2,6-diaminopimelate: step 1/1.</text>
</comment>
<dbReference type="InterPro" id="IPR002986">
    <property type="entry name" value="DAP_deCOOHase_LysA"/>
</dbReference>
<comment type="cofactor">
    <cofactor evidence="1 6 8">
        <name>pyridoxal 5'-phosphate</name>
        <dbReference type="ChEBI" id="CHEBI:597326"/>
    </cofactor>
</comment>
<dbReference type="PRINTS" id="PR01181">
    <property type="entry name" value="DAPDCRBXLASE"/>
</dbReference>
<protein>
    <recommendedName>
        <fullName evidence="5 8">Diaminopimelate decarboxylase</fullName>
        <ecNumber evidence="5 8">4.1.1.20</ecNumber>
    </recommendedName>
</protein>
<keyword evidence="2 8" id="KW-0210">Decarboxylase</keyword>
<keyword evidence="8" id="KW-0028">Amino-acid biosynthesis</keyword>
<dbReference type="AlphaFoldDB" id="A0A9D0ZGE5"/>
<dbReference type="Gene3D" id="2.40.37.10">
    <property type="entry name" value="Lyase, Ornithine Decarboxylase, Chain A, domain 1"/>
    <property type="match status" value="1"/>
</dbReference>
<evidence type="ECO:0000259" key="10">
    <source>
        <dbReference type="Pfam" id="PF02784"/>
    </source>
</evidence>
<keyword evidence="3 6" id="KW-0663">Pyridoxal phosphate</keyword>
<evidence type="ECO:0000313" key="12">
    <source>
        <dbReference type="Proteomes" id="UP000886787"/>
    </source>
</evidence>
<dbReference type="InterPro" id="IPR009006">
    <property type="entry name" value="Ala_racemase/Decarboxylase_C"/>
</dbReference>
<dbReference type="PANTHER" id="PTHR43727:SF2">
    <property type="entry name" value="GROUP IV DECARBOXYLASE"/>
    <property type="match status" value="1"/>
</dbReference>
<proteinExistence type="inferred from homology"/>
<dbReference type="SUPFAM" id="SSF51419">
    <property type="entry name" value="PLP-binding barrel"/>
    <property type="match status" value="1"/>
</dbReference>
<evidence type="ECO:0000313" key="11">
    <source>
        <dbReference type="EMBL" id="HIQ79736.1"/>
    </source>
</evidence>
<accession>A0A9D0ZGE5</accession>
<dbReference type="Pfam" id="PF00278">
    <property type="entry name" value="Orn_DAP_Arg_deC"/>
    <property type="match status" value="1"/>
</dbReference>
<evidence type="ECO:0000256" key="6">
    <source>
        <dbReference type="PIRSR" id="PIRSR600183-50"/>
    </source>
</evidence>
<dbReference type="Pfam" id="PF02784">
    <property type="entry name" value="Orn_Arg_deC_N"/>
    <property type="match status" value="1"/>
</dbReference>
<dbReference type="GO" id="GO:0009089">
    <property type="term" value="P:lysine biosynthetic process via diaminopimelate"/>
    <property type="evidence" value="ECO:0007669"/>
    <property type="project" value="UniProtKB-UniRule"/>
</dbReference>
<keyword evidence="4 8" id="KW-0456">Lyase</keyword>
<evidence type="ECO:0000256" key="7">
    <source>
        <dbReference type="RuleBase" id="RU003737"/>
    </source>
</evidence>
<feature type="non-terminal residue" evidence="11">
    <location>
        <position position="395"/>
    </location>
</feature>
<evidence type="ECO:0000256" key="1">
    <source>
        <dbReference type="ARBA" id="ARBA00001933"/>
    </source>
</evidence>
<dbReference type="InterPro" id="IPR022657">
    <property type="entry name" value="De-COase2_CS"/>
</dbReference>
<comment type="catalytic activity">
    <reaction evidence="8">
        <text>meso-2,6-diaminopimelate + H(+) = L-lysine + CO2</text>
        <dbReference type="Rhea" id="RHEA:15101"/>
        <dbReference type="ChEBI" id="CHEBI:15378"/>
        <dbReference type="ChEBI" id="CHEBI:16526"/>
        <dbReference type="ChEBI" id="CHEBI:32551"/>
        <dbReference type="ChEBI" id="CHEBI:57791"/>
        <dbReference type="EC" id="4.1.1.20"/>
    </reaction>
</comment>
<dbReference type="PROSITE" id="PS00879">
    <property type="entry name" value="ODR_DC_2_2"/>
    <property type="match status" value="1"/>
</dbReference>
<feature type="domain" description="Orn/DAP/Arg decarboxylase 2 N-terminal" evidence="10">
    <location>
        <begin position="41"/>
        <end position="297"/>
    </location>
</feature>
<dbReference type="Proteomes" id="UP000886787">
    <property type="component" value="Unassembled WGS sequence"/>
</dbReference>